<sequence length="325" mass="35441">MKLFIIILSIYLVFDHSVQSQLIATKVAALLPSKRYDTTAHYDESTDSIYIFGGLGQSGALTDFLQYSITSETVTRVGSLPAVRYGGTTSSDASSNIYYHGGISTAEIFKFSPTLHTVENVTMMPYPNTNAASVQVSHSTPDVLILGGYWARSGVVRFNMETLETQVLPSLPINYTVILAVSDGAGSAYLFGNPYVEAPISGEHFVTKMNSSTLETVQIGGPTFPSVRSKGAAVWDGSDVYVVGGYGGLVAGIRSDSVLKWSPATMEHRVIPVLNFPWAFDKQEFKGASAVYVERLRRIYFFGGMSQNASTGIFMRHDGIWYIQL</sequence>
<proteinExistence type="predicted"/>
<dbReference type="AlphaFoldDB" id="A0A226DV19"/>
<evidence type="ECO:0000313" key="2">
    <source>
        <dbReference type="EMBL" id="OXA48066.1"/>
    </source>
</evidence>
<evidence type="ECO:0000256" key="1">
    <source>
        <dbReference type="SAM" id="SignalP"/>
    </source>
</evidence>
<feature type="signal peptide" evidence="1">
    <location>
        <begin position="1"/>
        <end position="20"/>
    </location>
</feature>
<reference evidence="2 3" key="1">
    <citation type="submission" date="2015-12" db="EMBL/GenBank/DDBJ databases">
        <title>The genome of Folsomia candida.</title>
        <authorList>
            <person name="Faddeeva A."/>
            <person name="Derks M.F."/>
            <person name="Anvar Y."/>
            <person name="Smit S."/>
            <person name="Van Straalen N."/>
            <person name="Roelofs D."/>
        </authorList>
    </citation>
    <scope>NUCLEOTIDE SEQUENCE [LARGE SCALE GENOMIC DNA]</scope>
    <source>
        <strain evidence="2 3">VU population</strain>
        <tissue evidence="2">Whole body</tissue>
    </source>
</reference>
<dbReference type="SUPFAM" id="SSF50965">
    <property type="entry name" value="Galactose oxidase, central domain"/>
    <property type="match status" value="1"/>
</dbReference>
<protein>
    <submittedName>
        <fullName evidence="2">Uncharacterized protein</fullName>
    </submittedName>
</protein>
<keyword evidence="3" id="KW-1185">Reference proteome</keyword>
<comment type="caution">
    <text evidence="2">The sequence shown here is derived from an EMBL/GenBank/DDBJ whole genome shotgun (WGS) entry which is preliminary data.</text>
</comment>
<feature type="chain" id="PRO_5012217699" evidence="1">
    <location>
        <begin position="21"/>
        <end position="325"/>
    </location>
</feature>
<gene>
    <name evidence="2" type="ORF">Fcan01_16911</name>
</gene>
<evidence type="ECO:0000313" key="3">
    <source>
        <dbReference type="Proteomes" id="UP000198287"/>
    </source>
</evidence>
<name>A0A226DV19_FOLCA</name>
<accession>A0A226DV19</accession>
<organism evidence="2 3">
    <name type="scientific">Folsomia candida</name>
    <name type="common">Springtail</name>
    <dbReference type="NCBI Taxonomy" id="158441"/>
    <lineage>
        <taxon>Eukaryota</taxon>
        <taxon>Metazoa</taxon>
        <taxon>Ecdysozoa</taxon>
        <taxon>Arthropoda</taxon>
        <taxon>Hexapoda</taxon>
        <taxon>Collembola</taxon>
        <taxon>Entomobryomorpha</taxon>
        <taxon>Isotomoidea</taxon>
        <taxon>Isotomidae</taxon>
        <taxon>Proisotominae</taxon>
        <taxon>Folsomia</taxon>
    </lineage>
</organism>
<dbReference type="SUPFAM" id="SSF117281">
    <property type="entry name" value="Kelch motif"/>
    <property type="match status" value="1"/>
</dbReference>
<dbReference type="InterPro" id="IPR015915">
    <property type="entry name" value="Kelch-typ_b-propeller"/>
</dbReference>
<dbReference type="Gene3D" id="2.120.10.80">
    <property type="entry name" value="Kelch-type beta propeller"/>
    <property type="match status" value="2"/>
</dbReference>
<dbReference type="EMBL" id="LNIX01000012">
    <property type="protein sequence ID" value="OXA48066.1"/>
    <property type="molecule type" value="Genomic_DNA"/>
</dbReference>
<dbReference type="Proteomes" id="UP000198287">
    <property type="component" value="Unassembled WGS sequence"/>
</dbReference>
<keyword evidence="1" id="KW-0732">Signal</keyword>
<dbReference type="InterPro" id="IPR011043">
    <property type="entry name" value="Gal_Oxase/kelch_b-propeller"/>
</dbReference>